<dbReference type="SUPFAM" id="SSF52058">
    <property type="entry name" value="L domain-like"/>
    <property type="match status" value="1"/>
</dbReference>
<protein>
    <submittedName>
        <fullName evidence="5">Uncharacterized protein</fullName>
    </submittedName>
</protein>
<accession>A0A814DB68</accession>
<organism evidence="5 7">
    <name type="scientific">Didymodactylos carnosus</name>
    <dbReference type="NCBI Taxonomy" id="1234261"/>
    <lineage>
        <taxon>Eukaryota</taxon>
        <taxon>Metazoa</taxon>
        <taxon>Spiralia</taxon>
        <taxon>Gnathifera</taxon>
        <taxon>Rotifera</taxon>
        <taxon>Eurotatoria</taxon>
        <taxon>Bdelloidea</taxon>
        <taxon>Philodinida</taxon>
        <taxon>Philodinidae</taxon>
        <taxon>Didymodactylos</taxon>
    </lineage>
</organism>
<keyword evidence="3" id="KW-0677">Repeat</keyword>
<proteinExistence type="predicted"/>
<keyword evidence="2" id="KW-0732">Signal</keyword>
<evidence type="ECO:0000313" key="7">
    <source>
        <dbReference type="Proteomes" id="UP000663829"/>
    </source>
</evidence>
<keyword evidence="4" id="KW-0812">Transmembrane</keyword>
<dbReference type="Proteomes" id="UP000663829">
    <property type="component" value="Unassembled WGS sequence"/>
</dbReference>
<name>A0A814DB68_9BILA</name>
<evidence type="ECO:0000256" key="1">
    <source>
        <dbReference type="ARBA" id="ARBA00022614"/>
    </source>
</evidence>
<dbReference type="AlphaFoldDB" id="A0A814DB68"/>
<gene>
    <name evidence="5" type="ORF">GPM918_LOCUS11302</name>
    <name evidence="6" type="ORF">SRO942_LOCUS11301</name>
</gene>
<dbReference type="PANTHER" id="PTHR24364:SF18">
    <property type="entry name" value="LP06937P"/>
    <property type="match status" value="1"/>
</dbReference>
<dbReference type="InterPro" id="IPR032675">
    <property type="entry name" value="LRR_dom_sf"/>
</dbReference>
<evidence type="ECO:0000256" key="3">
    <source>
        <dbReference type="ARBA" id="ARBA00022737"/>
    </source>
</evidence>
<feature type="transmembrane region" description="Helical" evidence="4">
    <location>
        <begin position="295"/>
        <end position="319"/>
    </location>
</feature>
<dbReference type="GO" id="GO:0016020">
    <property type="term" value="C:membrane"/>
    <property type="evidence" value="ECO:0007669"/>
    <property type="project" value="TreeGrafter"/>
</dbReference>
<dbReference type="PANTHER" id="PTHR24364">
    <property type="entry name" value="LP06937P"/>
    <property type="match status" value="1"/>
</dbReference>
<evidence type="ECO:0000256" key="4">
    <source>
        <dbReference type="SAM" id="Phobius"/>
    </source>
</evidence>
<dbReference type="InterPro" id="IPR001611">
    <property type="entry name" value="Leu-rich_rpt"/>
</dbReference>
<keyword evidence="7" id="KW-1185">Reference proteome</keyword>
<dbReference type="Pfam" id="PF13855">
    <property type="entry name" value="LRR_8"/>
    <property type="match status" value="1"/>
</dbReference>
<reference evidence="5" key="1">
    <citation type="submission" date="2021-02" db="EMBL/GenBank/DDBJ databases">
        <authorList>
            <person name="Nowell W R."/>
        </authorList>
    </citation>
    <scope>NUCLEOTIDE SEQUENCE</scope>
</reference>
<keyword evidence="4" id="KW-1133">Transmembrane helix</keyword>
<evidence type="ECO:0000256" key="2">
    <source>
        <dbReference type="ARBA" id="ARBA00022729"/>
    </source>
</evidence>
<keyword evidence="1" id="KW-0433">Leucine-rich repeat</keyword>
<evidence type="ECO:0000313" key="5">
    <source>
        <dbReference type="EMBL" id="CAF0952098.1"/>
    </source>
</evidence>
<comment type="caution">
    <text evidence="5">The sequence shown here is derived from an EMBL/GenBank/DDBJ whole genome shotgun (WGS) entry which is preliminary data.</text>
</comment>
<dbReference type="EMBL" id="CAJNOQ010002328">
    <property type="protein sequence ID" value="CAF0952098.1"/>
    <property type="molecule type" value="Genomic_DNA"/>
</dbReference>
<dbReference type="OrthoDB" id="2015831at2759"/>
<keyword evidence="4" id="KW-0472">Membrane</keyword>
<sequence>MKCQCIDNMIICDNVKNLTLIDLNRILLTDSRFITDFYVTNNNIQNLNIPLKVKISKKLIRVNYSSNMIRTIDDRYFEQMSSLELLNLDYNQLESSSIRSFKWLKSLKYLYLKQAFHWSITGPNNQQLNDFLNILKFLSNASYLPYLEELHLESNNLKIIDIIWSKIDLHCLFPTLKMLFLTNNNFNDAIFQTSCQTQIIMISLVSNKIHALSYNSIQSLEWLKMNKENFQLLIEFNPFICNCTTEYFMEWFSTTTIIQKNVQQSYAFQCFNEYNNNQTLFNVNTNKCFQAKKHFNLTIIVSVVLSLTILALIVLGIVYKCRKQKVRARTRTVTSYLDQNTTYLRCDNVEDGVELVKN</sequence>
<dbReference type="Proteomes" id="UP000681722">
    <property type="component" value="Unassembled WGS sequence"/>
</dbReference>
<dbReference type="Gene3D" id="3.80.10.10">
    <property type="entry name" value="Ribonuclease Inhibitor"/>
    <property type="match status" value="2"/>
</dbReference>
<dbReference type="EMBL" id="CAJOBC010002327">
    <property type="protein sequence ID" value="CAF3727714.1"/>
    <property type="molecule type" value="Genomic_DNA"/>
</dbReference>
<evidence type="ECO:0000313" key="6">
    <source>
        <dbReference type="EMBL" id="CAF3727714.1"/>
    </source>
</evidence>
<dbReference type="InterPro" id="IPR052286">
    <property type="entry name" value="Wnt_signaling_inhibitor"/>
</dbReference>